<dbReference type="RefSeq" id="XP_049123895.1">
    <property type="nucleotide sequence ID" value="XM_049267938.1"/>
</dbReference>
<feature type="region of interest" description="Disordered" evidence="1">
    <location>
        <begin position="517"/>
        <end position="536"/>
    </location>
</feature>
<proteinExistence type="predicted"/>
<keyword evidence="4" id="KW-1185">Reference proteome</keyword>
<feature type="compositionally biased region" description="Polar residues" evidence="1">
    <location>
        <begin position="520"/>
        <end position="536"/>
    </location>
</feature>
<protein>
    <submittedName>
        <fullName evidence="3">Uncharacterized protein</fullName>
    </submittedName>
</protein>
<reference evidence="3 4" key="1">
    <citation type="submission" date="2022-03" db="EMBL/GenBank/DDBJ databases">
        <title>Genome data of Colletotrichum spp.</title>
        <authorList>
            <person name="Utami Y.D."/>
            <person name="Hiruma K."/>
        </authorList>
    </citation>
    <scope>NUCLEOTIDE SEQUENCE [LARGE SCALE GENOMIC DNA]</scope>
    <source>
        <strain evidence="3 4">MAFF 239500</strain>
    </source>
</reference>
<evidence type="ECO:0000256" key="2">
    <source>
        <dbReference type="SAM" id="Phobius"/>
    </source>
</evidence>
<name>A0AA37L8U8_9PEZI</name>
<feature type="transmembrane region" description="Helical" evidence="2">
    <location>
        <begin position="93"/>
        <end position="116"/>
    </location>
</feature>
<gene>
    <name evidence="3" type="ORF">ColSpa_01726</name>
</gene>
<accession>A0AA37L8U8</accession>
<dbReference type="EMBL" id="BQXU01000003">
    <property type="protein sequence ID" value="GKT41545.1"/>
    <property type="molecule type" value="Genomic_DNA"/>
</dbReference>
<sequence length="536" mass="58066">MFIIVSVYIVIWVYSSKMVMNQTTKRQYNALITGLSIALGLAVASSLNHMVAELRWWILSRRYRSKRKVELILQADNLKHTIMLAARSKRWSIHLAALGWLILTIGSQVGLAAIGLCYATDTADKRALLVHGNVSIANMDTIETSKIVKSNSKALGAQQYAANSYGTISLAYDTATVEEAPLARAIIVPSDPLMFCSESLCKYVFYETSQASITNENSNPVTIATDRSINSTSKCTAWPVTSGGNGTSPNITVALENNGRYNINIPVQGGTDQTTFMTNSEYECGEGCATVAAFEASDTSSWYYACNITVGQVANATIPEHQVGSNLTAMAAAAIALQGYAASSLTNSTSFQYQIYPAESVFGTPMNGTTDMLEAMLSRFAIGVIAVAAESNTHYVVEGTMPLKGTKLNVSHWNFIHMILVLTATLQLALGIAAALVANRVVVPDGGAVEMARVMRTMAIRGQTANSDPGEKGSTRGPKVTSLWIYRDHLVSKDGLYDLHMEEQRFHARNEDGMIEMNHQRPNTSHTSRASTPTKA</sequence>
<evidence type="ECO:0000256" key="1">
    <source>
        <dbReference type="SAM" id="MobiDB-lite"/>
    </source>
</evidence>
<comment type="caution">
    <text evidence="3">The sequence shown here is derived from an EMBL/GenBank/DDBJ whole genome shotgun (WGS) entry which is preliminary data.</text>
</comment>
<organism evidence="3 4">
    <name type="scientific">Colletotrichum spaethianum</name>
    <dbReference type="NCBI Taxonomy" id="700344"/>
    <lineage>
        <taxon>Eukaryota</taxon>
        <taxon>Fungi</taxon>
        <taxon>Dikarya</taxon>
        <taxon>Ascomycota</taxon>
        <taxon>Pezizomycotina</taxon>
        <taxon>Sordariomycetes</taxon>
        <taxon>Hypocreomycetidae</taxon>
        <taxon>Glomerellales</taxon>
        <taxon>Glomerellaceae</taxon>
        <taxon>Colletotrichum</taxon>
        <taxon>Colletotrichum spaethianum species complex</taxon>
    </lineage>
</organism>
<keyword evidence="2" id="KW-0472">Membrane</keyword>
<keyword evidence="2" id="KW-0812">Transmembrane</keyword>
<evidence type="ECO:0000313" key="4">
    <source>
        <dbReference type="Proteomes" id="UP001055115"/>
    </source>
</evidence>
<dbReference type="Proteomes" id="UP001055115">
    <property type="component" value="Unassembled WGS sequence"/>
</dbReference>
<feature type="transmembrane region" description="Helical" evidence="2">
    <location>
        <begin position="415"/>
        <end position="438"/>
    </location>
</feature>
<evidence type="ECO:0000313" key="3">
    <source>
        <dbReference type="EMBL" id="GKT41545.1"/>
    </source>
</evidence>
<keyword evidence="2" id="KW-1133">Transmembrane helix</keyword>
<dbReference type="AlphaFoldDB" id="A0AA37L8U8"/>
<dbReference type="GeneID" id="73322528"/>
<feature type="transmembrane region" description="Helical" evidence="2">
    <location>
        <begin position="31"/>
        <end position="58"/>
    </location>
</feature>